<gene>
    <name evidence="3" type="ORF">AVW16_10985</name>
</gene>
<organism evidence="3 4">
    <name type="scientific">Crenobacter luteus</name>
    <dbReference type="NCBI Taxonomy" id="1452487"/>
    <lineage>
        <taxon>Bacteria</taxon>
        <taxon>Pseudomonadati</taxon>
        <taxon>Pseudomonadota</taxon>
        <taxon>Betaproteobacteria</taxon>
        <taxon>Neisseriales</taxon>
        <taxon>Neisseriaceae</taxon>
        <taxon>Crenobacter</taxon>
    </lineage>
</organism>
<name>A0A165FDG7_9NEIS</name>
<evidence type="ECO:0000313" key="4">
    <source>
        <dbReference type="Proteomes" id="UP000076625"/>
    </source>
</evidence>
<evidence type="ECO:0000256" key="2">
    <source>
        <dbReference type="PIRSR" id="PIRSR016184-1"/>
    </source>
</evidence>
<feature type="active site" evidence="2">
    <location>
        <position position="47"/>
    </location>
</feature>
<proteinExistence type="inferred from homology"/>
<reference evidence="4" key="1">
    <citation type="submission" date="2016-01" db="EMBL/GenBank/DDBJ databases">
        <title>Draft genome of Chromobacterium sp. F49.</title>
        <authorList>
            <person name="Hong K.W."/>
        </authorList>
    </citation>
    <scope>NUCLEOTIDE SEQUENCE [LARGE SCALE GENOMIC DNA]</scope>
    <source>
        <strain evidence="4">CN10</strain>
    </source>
</reference>
<dbReference type="EMBL" id="LQQU01000017">
    <property type="protein sequence ID" value="KZE32895.1"/>
    <property type="molecule type" value="Genomic_DNA"/>
</dbReference>
<evidence type="ECO:0000256" key="1">
    <source>
        <dbReference type="ARBA" id="ARBA00008270"/>
    </source>
</evidence>
<dbReference type="GO" id="GO:0005737">
    <property type="term" value="C:cytoplasm"/>
    <property type="evidence" value="ECO:0007669"/>
    <property type="project" value="TreeGrafter"/>
</dbReference>
<dbReference type="SUPFAM" id="SSF54506">
    <property type="entry name" value="Diaminopimelate epimerase-like"/>
    <property type="match status" value="1"/>
</dbReference>
<evidence type="ECO:0000313" key="3">
    <source>
        <dbReference type="EMBL" id="KZE32895.1"/>
    </source>
</evidence>
<dbReference type="PANTHER" id="PTHR13774">
    <property type="entry name" value="PHENAZINE BIOSYNTHESIS PROTEIN"/>
    <property type="match status" value="1"/>
</dbReference>
<comment type="caution">
    <text evidence="3">The sequence shown here is derived from an EMBL/GenBank/DDBJ whole genome shotgun (WGS) entry which is preliminary data.</text>
</comment>
<dbReference type="Proteomes" id="UP000076625">
    <property type="component" value="Unassembled WGS sequence"/>
</dbReference>
<dbReference type="RefSeq" id="WP_066611942.1">
    <property type="nucleotide sequence ID" value="NZ_LQQU01000017.1"/>
</dbReference>
<dbReference type="STRING" id="1452487.AVW16_10985"/>
<keyword evidence="4" id="KW-1185">Reference proteome</keyword>
<dbReference type="GO" id="GO:0016853">
    <property type="term" value="F:isomerase activity"/>
    <property type="evidence" value="ECO:0007669"/>
    <property type="project" value="TreeGrafter"/>
</dbReference>
<dbReference type="OrthoDB" id="9788221at2"/>
<protein>
    <submittedName>
        <fullName evidence="3">Phenazine biosynthesis protein</fullName>
    </submittedName>
</protein>
<dbReference type="NCBIfam" id="TIGR00654">
    <property type="entry name" value="PhzF_family"/>
    <property type="match status" value="1"/>
</dbReference>
<dbReference type="InterPro" id="IPR003719">
    <property type="entry name" value="Phenazine_PhzF-like"/>
</dbReference>
<accession>A0A165FDG7</accession>
<dbReference type="PANTHER" id="PTHR13774:SF32">
    <property type="entry name" value="ANTISENSE-ENHANCING SEQUENCE 1"/>
    <property type="match status" value="1"/>
</dbReference>
<comment type="similarity">
    <text evidence="1">Belongs to the PhzF family.</text>
</comment>
<dbReference type="AlphaFoldDB" id="A0A165FDG7"/>
<sequence>MTDRAFLLVNVFSRDFDGGNPLAVFTDGRGLDERRMLAVARQMNLSETVFLLPSDEADAELRIFTPAVELPFAGHPTLGAAQVLARLHGLGGTVRLKTRAGVIPVALDGMRATLTANAPTQRPAAFGRAEAAAIFTLAEADVAADPVWVDTGVEQLLIRLASRAAVLAARPVLPLFFRHCGDDPAHQLAYLWHEADGQATVRLFFADNGGLREDPGTGSAAANLGGWCRLNGVPLPLSWRLLQGEAITRPNHLFLDVDAAGTIRVGGDVVFVGQGSLGLPLDDARPA</sequence>
<dbReference type="PIRSF" id="PIRSF016184">
    <property type="entry name" value="PhzC_PhzF"/>
    <property type="match status" value="1"/>
</dbReference>
<dbReference type="Gene3D" id="3.10.310.10">
    <property type="entry name" value="Diaminopimelate Epimerase, Chain A, domain 1"/>
    <property type="match status" value="2"/>
</dbReference>
<dbReference type="Pfam" id="PF02567">
    <property type="entry name" value="PhzC-PhzF"/>
    <property type="match status" value="1"/>
</dbReference>